<evidence type="ECO:0000313" key="3">
    <source>
        <dbReference type="WBParaSite" id="TASK_0001014301-mRNA-1"/>
    </source>
</evidence>
<reference evidence="1 2" key="2">
    <citation type="submission" date="2018-11" db="EMBL/GenBank/DDBJ databases">
        <authorList>
            <consortium name="Pathogen Informatics"/>
        </authorList>
    </citation>
    <scope>NUCLEOTIDE SEQUENCE [LARGE SCALE GENOMIC DNA]</scope>
</reference>
<reference evidence="3" key="1">
    <citation type="submission" date="2017-02" db="UniProtKB">
        <authorList>
            <consortium name="WormBaseParasite"/>
        </authorList>
    </citation>
    <scope>IDENTIFICATION</scope>
</reference>
<dbReference type="Proteomes" id="UP000282613">
    <property type="component" value="Unassembled WGS sequence"/>
</dbReference>
<evidence type="ECO:0000313" key="1">
    <source>
        <dbReference type="EMBL" id="VDK49095.1"/>
    </source>
</evidence>
<dbReference type="EMBL" id="UYRS01020564">
    <property type="protein sequence ID" value="VDK49095.1"/>
    <property type="molecule type" value="Genomic_DNA"/>
</dbReference>
<proteinExistence type="predicted"/>
<protein>
    <submittedName>
        <fullName evidence="3">SMC hinge domain-containing protein</fullName>
    </submittedName>
</protein>
<evidence type="ECO:0000313" key="2">
    <source>
        <dbReference type="Proteomes" id="UP000282613"/>
    </source>
</evidence>
<organism evidence="3">
    <name type="scientific">Taenia asiatica</name>
    <name type="common">Asian tapeworm</name>
    <dbReference type="NCBI Taxonomy" id="60517"/>
    <lineage>
        <taxon>Eukaryota</taxon>
        <taxon>Metazoa</taxon>
        <taxon>Spiralia</taxon>
        <taxon>Lophotrochozoa</taxon>
        <taxon>Platyhelminthes</taxon>
        <taxon>Cestoda</taxon>
        <taxon>Eucestoda</taxon>
        <taxon>Cyclophyllidea</taxon>
        <taxon>Taeniidae</taxon>
        <taxon>Taenia</taxon>
    </lineage>
</organism>
<keyword evidence="2" id="KW-1185">Reference proteome</keyword>
<name>A0A0R3WH00_TAEAS</name>
<sequence>MLRERPNEFFLIDLTAAALHKQLGAGVLVNLNGKGVFAEPVDIDDRRYTFQIVSAAEKRAKKQQQHQEPSFIHSLFSSEPQHQPLAVVLQAENSTDRDEVGSLFAT</sequence>
<dbReference type="WBParaSite" id="TASK_0001014301-mRNA-1">
    <property type="protein sequence ID" value="TASK_0001014301-mRNA-1"/>
    <property type="gene ID" value="TASK_0001014301"/>
</dbReference>
<dbReference type="AlphaFoldDB" id="A0A0R3WH00"/>
<gene>
    <name evidence="1" type="ORF">TASK_LOCUS10144</name>
</gene>
<accession>A0A0R3WH00</accession>
<dbReference type="STRING" id="60517.A0A0R3WH00"/>